<protein>
    <recommendedName>
        <fullName evidence="3">SWIM-type domain-containing protein</fullName>
    </recommendedName>
</protein>
<keyword evidence="2" id="KW-1185">Reference proteome</keyword>
<evidence type="ECO:0000313" key="2">
    <source>
        <dbReference type="Proteomes" id="UP000824120"/>
    </source>
</evidence>
<dbReference type="Proteomes" id="UP000824120">
    <property type="component" value="Chromosome 11"/>
</dbReference>
<comment type="caution">
    <text evidence="1">The sequence shown here is derived from an EMBL/GenBank/DDBJ whole genome shotgun (WGS) entry which is preliminary data.</text>
</comment>
<evidence type="ECO:0000313" key="1">
    <source>
        <dbReference type="EMBL" id="KAG5575304.1"/>
    </source>
</evidence>
<proteinExistence type="predicted"/>
<dbReference type="EMBL" id="JACXVP010000011">
    <property type="protein sequence ID" value="KAG5575304.1"/>
    <property type="molecule type" value="Genomic_DNA"/>
</dbReference>
<accession>A0A9J5WJV9</accession>
<dbReference type="OrthoDB" id="1300171at2759"/>
<reference evidence="1 2" key="1">
    <citation type="submission" date="2020-09" db="EMBL/GenBank/DDBJ databases">
        <title>De no assembly of potato wild relative species, Solanum commersonii.</title>
        <authorList>
            <person name="Cho K."/>
        </authorList>
    </citation>
    <scope>NUCLEOTIDE SEQUENCE [LARGE SCALE GENOMIC DNA]</scope>
    <source>
        <strain evidence="1">LZ3.2</strain>
        <tissue evidence="1">Leaf</tissue>
    </source>
</reference>
<organism evidence="1 2">
    <name type="scientific">Solanum commersonii</name>
    <name type="common">Commerson's wild potato</name>
    <name type="synonym">Commerson's nightshade</name>
    <dbReference type="NCBI Taxonomy" id="4109"/>
    <lineage>
        <taxon>Eukaryota</taxon>
        <taxon>Viridiplantae</taxon>
        <taxon>Streptophyta</taxon>
        <taxon>Embryophyta</taxon>
        <taxon>Tracheophyta</taxon>
        <taxon>Spermatophyta</taxon>
        <taxon>Magnoliopsida</taxon>
        <taxon>eudicotyledons</taxon>
        <taxon>Gunneridae</taxon>
        <taxon>Pentapetalae</taxon>
        <taxon>asterids</taxon>
        <taxon>lamiids</taxon>
        <taxon>Solanales</taxon>
        <taxon>Solanaceae</taxon>
        <taxon>Solanoideae</taxon>
        <taxon>Solaneae</taxon>
        <taxon>Solanum</taxon>
    </lineage>
</organism>
<name>A0A9J5WJV9_SOLCO</name>
<dbReference type="AlphaFoldDB" id="A0A9J5WJV9"/>
<sequence length="124" mass="14598">MYPLCIDTIEKIGGKTHSFVYEVGRRYIVCLEQKVCTCGRFQLDEISCAQTIVVLKSKNVTNMHPYCSDYYKLDALAKTYEVPMVPMLDKEDWSLSDNVLEETVLPPRYKRMFGRSWKRRKKCR</sequence>
<evidence type="ECO:0008006" key="3">
    <source>
        <dbReference type="Google" id="ProtNLM"/>
    </source>
</evidence>
<gene>
    <name evidence="1" type="ORF">H5410_055438</name>
</gene>